<evidence type="ECO:0000313" key="2">
    <source>
        <dbReference type="Proteomes" id="UP000035704"/>
    </source>
</evidence>
<dbReference type="AlphaFoldDB" id="A0A0D8I5X5"/>
<proteinExistence type="predicted"/>
<name>A0A0D8I5X5_9CLOT</name>
<accession>A0A0D8I5X5</accession>
<dbReference type="EMBL" id="CP009687">
    <property type="protein sequence ID" value="AKL95830.1"/>
    <property type="molecule type" value="Genomic_DNA"/>
</dbReference>
<evidence type="ECO:0000313" key="1">
    <source>
        <dbReference type="EMBL" id="AKL95830.1"/>
    </source>
</evidence>
<keyword evidence="2" id="KW-1185">Reference proteome</keyword>
<dbReference type="RefSeq" id="WP_044826494.1">
    <property type="nucleotide sequence ID" value="NZ_CP009687.1"/>
</dbReference>
<dbReference type="KEGG" id="cace:CACET_c23840"/>
<protein>
    <submittedName>
        <fullName evidence="1">Uncharacterized protein</fullName>
    </submittedName>
</protein>
<dbReference type="PATRIC" id="fig|84022.5.peg.2671"/>
<organism evidence="1 2">
    <name type="scientific">Clostridium aceticum</name>
    <dbReference type="NCBI Taxonomy" id="84022"/>
    <lineage>
        <taxon>Bacteria</taxon>
        <taxon>Bacillati</taxon>
        <taxon>Bacillota</taxon>
        <taxon>Clostridia</taxon>
        <taxon>Eubacteriales</taxon>
        <taxon>Clostridiaceae</taxon>
        <taxon>Clostridium</taxon>
    </lineage>
</organism>
<dbReference type="Proteomes" id="UP000035704">
    <property type="component" value="Chromosome"/>
</dbReference>
<reference evidence="1 2" key="1">
    <citation type="submission" date="2014-10" db="EMBL/GenBank/DDBJ databases">
        <title>Genome sequence of Clostridium aceticum DSM 1496.</title>
        <authorList>
            <person name="Poehlein A."/>
            <person name="Schiel-Bengelsdorf B."/>
            <person name="Gottschalk G."/>
            <person name="Duerre P."/>
            <person name="Daniel R."/>
        </authorList>
    </citation>
    <scope>NUCLEOTIDE SEQUENCE [LARGE SCALE GENOMIC DNA]</scope>
    <source>
        <strain evidence="1 2">DSM 1496</strain>
    </source>
</reference>
<sequence length="176" mass="19823">MKKLFVFLLVVLFSFSTIVSFANTMTTAEKALDPDISVDAEATVIEVAPLREFNIFERFLAFFSSSTSTYSKAKSSVQLIKLSGNQWAVNAKSMARDQNGLPFEIDSIHVKGSLYYKDDKGDYIYKVGNSKTESNSADVMVEKVSGIDNRISMAKGYHRFEHSGYKTITQENYDYK</sequence>
<gene>
    <name evidence="1" type="ORF">CACET_c23840</name>
</gene>
<dbReference type="STRING" id="84022.CACET_c23840"/>